<sequence length="644" mass="73173">MLEGRAASWIFSVSFRMSSSKLDLSRCRKSYCCSGILPFDSKRRKMLVNIVTVGVGFIVLIFYFGLSPCGITAASTDSRASWIRKVKNVDPDSPCPSQVFCDGPLLQAVQQLHMYRDSKSYVDKPLNNRSEKAVLRNFNQIKEPVTKETLKMFLDENFLPIGSELIRYRPADWKNIAEGGLPLHKNISDDSLQGFAEIIHDKWEKLGRTFSLDVAEHPHRHSLVYVPHPFIVPGGRFREIYYWDSYWVIQGLLVSGMSGTARGMLLNFVKLINRFGHIPNGNRIYYEKRSQPPLLAMMVDVYRKHPNTPPADRDSILKEVLPALKVEHDFWMTRRNVTVKVGGQEYTMNVYRGGIRKPRPESYREDVEHAARLTGFQSSGDFYANVAAACESGQDFSTRWLESPEADFNTMRTEQILPVDLNAFLCAMENLMGQFYAASGDMENADLYQTLALARGDAIHAVFWNETRSMWMDYDLRGRRQKEIFYASHIAPIFARCTGNKVNILQTSFMERVMKSDDLKKISAFPGGFPQSLQTPRASCQWDYPNAWPPSQMMLIEGFALNPDLRKAVIPWAQKWLSAVYTGYKNTGYFFEKYDALNPGKYGGGGEYIVQEGFGWTNGGMLRLLELYPTELTSAEVDIAAPGA</sequence>
<accession>A0A1D1VLL0</accession>
<evidence type="ECO:0000256" key="3">
    <source>
        <dbReference type="ARBA" id="ARBA00012757"/>
    </source>
</evidence>
<dbReference type="PANTHER" id="PTHR23403:SF1">
    <property type="entry name" value="TREHALASE"/>
    <property type="match status" value="1"/>
</dbReference>
<evidence type="ECO:0000256" key="7">
    <source>
        <dbReference type="RuleBase" id="RU361180"/>
    </source>
</evidence>
<dbReference type="InterPro" id="IPR001661">
    <property type="entry name" value="Glyco_hydro_37"/>
</dbReference>
<keyword evidence="8" id="KW-1133">Transmembrane helix</keyword>
<evidence type="ECO:0000256" key="5">
    <source>
        <dbReference type="ARBA" id="ARBA00022801"/>
    </source>
</evidence>
<dbReference type="InterPro" id="IPR018232">
    <property type="entry name" value="Glyco_hydro_37_CS"/>
</dbReference>
<evidence type="ECO:0000313" key="9">
    <source>
        <dbReference type="EMBL" id="GAV02502.1"/>
    </source>
</evidence>
<gene>
    <name evidence="9" type="primary">RvY_13059-1</name>
    <name evidence="9" type="synonym">RvY_13059.1</name>
    <name evidence="9" type="ORF">RvY_13059</name>
</gene>
<comment type="similarity">
    <text evidence="2 7">Belongs to the glycosyl hydrolase 37 family.</text>
</comment>
<evidence type="ECO:0000256" key="8">
    <source>
        <dbReference type="SAM" id="Phobius"/>
    </source>
</evidence>
<keyword evidence="8" id="KW-0472">Membrane</keyword>
<keyword evidence="8" id="KW-0812">Transmembrane</keyword>
<organism evidence="9 10">
    <name type="scientific">Ramazzottius varieornatus</name>
    <name type="common">Water bear</name>
    <name type="synonym">Tardigrade</name>
    <dbReference type="NCBI Taxonomy" id="947166"/>
    <lineage>
        <taxon>Eukaryota</taxon>
        <taxon>Metazoa</taxon>
        <taxon>Ecdysozoa</taxon>
        <taxon>Tardigrada</taxon>
        <taxon>Eutardigrada</taxon>
        <taxon>Parachela</taxon>
        <taxon>Hypsibioidea</taxon>
        <taxon>Ramazzottiidae</taxon>
        <taxon>Ramazzottius</taxon>
    </lineage>
</organism>
<dbReference type="PRINTS" id="PR00744">
    <property type="entry name" value="GLHYDRLASE37"/>
</dbReference>
<dbReference type="SUPFAM" id="SSF48208">
    <property type="entry name" value="Six-hairpin glycosidases"/>
    <property type="match status" value="1"/>
</dbReference>
<evidence type="ECO:0000256" key="6">
    <source>
        <dbReference type="ARBA" id="ARBA00023295"/>
    </source>
</evidence>
<comment type="caution">
    <text evidence="9">The sequence shown here is derived from an EMBL/GenBank/DDBJ whole genome shotgun (WGS) entry which is preliminary data.</text>
</comment>
<feature type="transmembrane region" description="Helical" evidence="8">
    <location>
        <begin position="46"/>
        <end position="66"/>
    </location>
</feature>
<dbReference type="Pfam" id="PF01204">
    <property type="entry name" value="Trehalase"/>
    <property type="match status" value="1"/>
</dbReference>
<dbReference type="EMBL" id="BDGG01000008">
    <property type="protein sequence ID" value="GAV02502.1"/>
    <property type="molecule type" value="Genomic_DNA"/>
</dbReference>
<dbReference type="PROSITE" id="PS00927">
    <property type="entry name" value="TREHALASE_1"/>
    <property type="match status" value="1"/>
</dbReference>
<comment type="catalytic activity">
    <reaction evidence="1 7">
        <text>alpha,alpha-trehalose + H2O = alpha-D-glucose + beta-D-glucose</text>
        <dbReference type="Rhea" id="RHEA:32675"/>
        <dbReference type="ChEBI" id="CHEBI:15377"/>
        <dbReference type="ChEBI" id="CHEBI:15903"/>
        <dbReference type="ChEBI" id="CHEBI:16551"/>
        <dbReference type="ChEBI" id="CHEBI:17925"/>
        <dbReference type="EC" id="3.2.1.28"/>
    </reaction>
</comment>
<name>A0A1D1VLL0_RAMVA</name>
<dbReference type="PANTHER" id="PTHR23403">
    <property type="entry name" value="TREHALASE"/>
    <property type="match status" value="1"/>
</dbReference>
<dbReference type="InterPro" id="IPR012341">
    <property type="entry name" value="6hp_glycosidase-like_sf"/>
</dbReference>
<dbReference type="GO" id="GO:0004555">
    <property type="term" value="F:alpha,alpha-trehalase activity"/>
    <property type="evidence" value="ECO:0007669"/>
    <property type="project" value="UniProtKB-EC"/>
</dbReference>
<dbReference type="OrthoDB" id="3542292at2759"/>
<dbReference type="InterPro" id="IPR008928">
    <property type="entry name" value="6-hairpin_glycosidase_sf"/>
</dbReference>
<keyword evidence="5 7" id="KW-0378">Hydrolase</keyword>
<evidence type="ECO:0000313" key="10">
    <source>
        <dbReference type="Proteomes" id="UP000186922"/>
    </source>
</evidence>
<dbReference type="GO" id="GO:0005993">
    <property type="term" value="P:trehalose catabolic process"/>
    <property type="evidence" value="ECO:0007669"/>
    <property type="project" value="TreeGrafter"/>
</dbReference>
<evidence type="ECO:0000256" key="1">
    <source>
        <dbReference type="ARBA" id="ARBA00001576"/>
    </source>
</evidence>
<dbReference type="STRING" id="947166.A0A1D1VLL0"/>
<dbReference type="Gene3D" id="1.50.10.10">
    <property type="match status" value="1"/>
</dbReference>
<keyword evidence="10" id="KW-1185">Reference proteome</keyword>
<dbReference type="AlphaFoldDB" id="A0A1D1VLL0"/>
<evidence type="ECO:0000256" key="4">
    <source>
        <dbReference type="ARBA" id="ARBA00019905"/>
    </source>
</evidence>
<dbReference type="PROSITE" id="PS00928">
    <property type="entry name" value="TREHALASE_2"/>
    <property type="match status" value="1"/>
</dbReference>
<keyword evidence="6 7" id="KW-0326">Glycosidase</keyword>
<reference evidence="9 10" key="1">
    <citation type="journal article" date="2016" name="Nat. Commun.">
        <title>Extremotolerant tardigrade genome and improved radiotolerance of human cultured cells by tardigrade-unique protein.</title>
        <authorList>
            <person name="Hashimoto T."/>
            <person name="Horikawa D.D."/>
            <person name="Saito Y."/>
            <person name="Kuwahara H."/>
            <person name="Kozuka-Hata H."/>
            <person name="Shin-I T."/>
            <person name="Minakuchi Y."/>
            <person name="Ohishi K."/>
            <person name="Motoyama A."/>
            <person name="Aizu T."/>
            <person name="Enomoto A."/>
            <person name="Kondo K."/>
            <person name="Tanaka S."/>
            <person name="Hara Y."/>
            <person name="Koshikawa S."/>
            <person name="Sagara H."/>
            <person name="Miura T."/>
            <person name="Yokobori S."/>
            <person name="Miyagawa K."/>
            <person name="Suzuki Y."/>
            <person name="Kubo T."/>
            <person name="Oyama M."/>
            <person name="Kohara Y."/>
            <person name="Fujiyama A."/>
            <person name="Arakawa K."/>
            <person name="Katayama T."/>
            <person name="Toyoda A."/>
            <person name="Kunieda T."/>
        </authorList>
    </citation>
    <scope>NUCLEOTIDE SEQUENCE [LARGE SCALE GENOMIC DNA]</scope>
    <source>
        <strain evidence="9 10">YOKOZUNA-1</strain>
    </source>
</reference>
<dbReference type="EC" id="3.2.1.28" evidence="3 7"/>
<proteinExistence type="inferred from homology"/>
<evidence type="ECO:0000256" key="2">
    <source>
        <dbReference type="ARBA" id="ARBA00005615"/>
    </source>
</evidence>
<protein>
    <recommendedName>
        <fullName evidence="4 7">Trehalase</fullName>
        <ecNumber evidence="3 7">3.2.1.28</ecNumber>
    </recommendedName>
    <alternativeName>
        <fullName evidence="7">Alpha-trehalose glucohydrolase</fullName>
    </alternativeName>
</protein>
<dbReference type="Proteomes" id="UP000186922">
    <property type="component" value="Unassembled WGS sequence"/>
</dbReference>